<proteinExistence type="predicted"/>
<sequence>MIKVYFDWNVLSQIKNGAHSELKEILLNNHNLFVIFSSSHITDISASFSENQKQQELINSDLEFISELTENYCLYNNGKGIVCEQYPPKELFEHTIESKDSFKDLSIEGLMKTFEDDEKTNKIVKPLFDLLKNLPLDDSLKEAFKNPESAAIMENMFPGLKDKPTMGGFFKSFSQMNINLNENDGYKELRQTIQNGMGINRDKIFNTENPFDLIDKSYDKLGITVDQFKNNGKHAPKWFNDISNEYLKLDMHGYQEDKVNIKKGRKETFKNTTEDAFHAAYASTCNFYVINDKRSYKKTLKVFEKLDINTRVQKPEEFLEFYKNFLGNKDPQTDLNIFQNRLESNDFYESEIDSGKYRTFYFPYFLFGFFNKLVTFHPFDENEEWSVFLSQDKPTNWFIIDKEIRELVNRLLGAFGPDINDDGPFKMSEFDDGKWHGRRWIMGEFTLRLIAVNNYVQLYWDLEAEKPAGNTSNPCTSH</sequence>
<organism evidence="1 2">
    <name type="scientific">Zobellia uliginosa</name>
    <dbReference type="NCBI Taxonomy" id="143224"/>
    <lineage>
        <taxon>Bacteria</taxon>
        <taxon>Pseudomonadati</taxon>
        <taxon>Bacteroidota</taxon>
        <taxon>Flavobacteriia</taxon>
        <taxon>Flavobacteriales</taxon>
        <taxon>Flavobacteriaceae</taxon>
        <taxon>Zobellia</taxon>
    </lineage>
</organism>
<evidence type="ECO:0000313" key="1">
    <source>
        <dbReference type="EMBL" id="SIS47314.1"/>
    </source>
</evidence>
<dbReference type="Proteomes" id="UP000185728">
    <property type="component" value="Unassembled WGS sequence"/>
</dbReference>
<gene>
    <name evidence="1" type="ORF">SAMN05421766_102120</name>
</gene>
<reference evidence="1 2" key="1">
    <citation type="submission" date="2017-01" db="EMBL/GenBank/DDBJ databases">
        <authorList>
            <person name="Varghese N."/>
            <person name="Submissions S."/>
        </authorList>
    </citation>
    <scope>NUCLEOTIDE SEQUENCE [LARGE SCALE GENOMIC DNA]</scope>
    <source>
        <strain evidence="1 2">DSM 2061</strain>
    </source>
</reference>
<name>A0ABY1KLL9_9FLAO</name>
<comment type="caution">
    <text evidence="1">The sequence shown here is derived from an EMBL/GenBank/DDBJ whole genome shotgun (WGS) entry which is preliminary data.</text>
</comment>
<dbReference type="EMBL" id="FTOB01000002">
    <property type="protein sequence ID" value="SIS47314.1"/>
    <property type="molecule type" value="Genomic_DNA"/>
</dbReference>
<keyword evidence="2" id="KW-1185">Reference proteome</keyword>
<evidence type="ECO:0008006" key="3">
    <source>
        <dbReference type="Google" id="ProtNLM"/>
    </source>
</evidence>
<accession>A0ABY1KLL9</accession>
<evidence type="ECO:0000313" key="2">
    <source>
        <dbReference type="Proteomes" id="UP000185728"/>
    </source>
</evidence>
<protein>
    <recommendedName>
        <fullName evidence="3">DUF4935 domain-containing protein</fullName>
    </recommendedName>
</protein>